<sequence>MYSNRSQDEQSPACSRNSPEFFTFLIPSNSSSSSSISYVESSVTEERMKAEFCKRAESRGLLEYTPDLILPDQWMIIDHTGVCCSSVSTDVAFACSVQQVTQCATYKPASLLGLWSGMCWLLPAAMVLNATGVNDCSIDRCFSRHVLHN</sequence>
<organism evidence="1 2">
    <name type="scientific">Linum tenue</name>
    <dbReference type="NCBI Taxonomy" id="586396"/>
    <lineage>
        <taxon>Eukaryota</taxon>
        <taxon>Viridiplantae</taxon>
        <taxon>Streptophyta</taxon>
        <taxon>Embryophyta</taxon>
        <taxon>Tracheophyta</taxon>
        <taxon>Spermatophyta</taxon>
        <taxon>Magnoliopsida</taxon>
        <taxon>eudicotyledons</taxon>
        <taxon>Gunneridae</taxon>
        <taxon>Pentapetalae</taxon>
        <taxon>rosids</taxon>
        <taxon>fabids</taxon>
        <taxon>Malpighiales</taxon>
        <taxon>Linaceae</taxon>
        <taxon>Linum</taxon>
    </lineage>
</organism>
<protein>
    <submittedName>
        <fullName evidence="1">Uncharacterized protein</fullName>
    </submittedName>
</protein>
<evidence type="ECO:0000313" key="2">
    <source>
        <dbReference type="Proteomes" id="UP001154282"/>
    </source>
</evidence>
<name>A0AAV0JQF0_9ROSI</name>
<evidence type="ECO:0000313" key="1">
    <source>
        <dbReference type="EMBL" id="CAI0412190.1"/>
    </source>
</evidence>
<keyword evidence="2" id="KW-1185">Reference proteome</keyword>
<proteinExistence type="predicted"/>
<dbReference type="AlphaFoldDB" id="A0AAV0JQF0"/>
<gene>
    <name evidence="1" type="ORF">LITE_LOCUS15436</name>
</gene>
<dbReference type="EMBL" id="CAMGYJ010000005">
    <property type="protein sequence ID" value="CAI0412190.1"/>
    <property type="molecule type" value="Genomic_DNA"/>
</dbReference>
<reference evidence="1" key="1">
    <citation type="submission" date="2022-08" db="EMBL/GenBank/DDBJ databases">
        <authorList>
            <person name="Gutierrez-Valencia J."/>
        </authorList>
    </citation>
    <scope>NUCLEOTIDE SEQUENCE</scope>
</reference>
<accession>A0AAV0JQF0</accession>
<comment type="caution">
    <text evidence="1">The sequence shown here is derived from an EMBL/GenBank/DDBJ whole genome shotgun (WGS) entry which is preliminary data.</text>
</comment>
<dbReference type="Proteomes" id="UP001154282">
    <property type="component" value="Unassembled WGS sequence"/>
</dbReference>